<evidence type="ECO:0000256" key="4">
    <source>
        <dbReference type="ARBA" id="ARBA00023204"/>
    </source>
</evidence>
<keyword evidence="7" id="KW-1185">Reference proteome</keyword>
<dbReference type="AlphaFoldDB" id="B7FYX9"/>
<keyword evidence="2" id="KW-0227">DNA damage</keyword>
<evidence type="ECO:0000256" key="1">
    <source>
        <dbReference type="ARBA" id="ARBA00006612"/>
    </source>
</evidence>
<reference evidence="6 7" key="1">
    <citation type="journal article" date="2008" name="Nature">
        <title>The Phaeodactylum genome reveals the evolutionary history of diatom genomes.</title>
        <authorList>
            <person name="Bowler C."/>
            <person name="Allen A.E."/>
            <person name="Badger J.H."/>
            <person name="Grimwood J."/>
            <person name="Jabbari K."/>
            <person name="Kuo A."/>
            <person name="Maheswari U."/>
            <person name="Martens C."/>
            <person name="Maumus F."/>
            <person name="Otillar R.P."/>
            <person name="Rayko E."/>
            <person name="Salamov A."/>
            <person name="Vandepoele K."/>
            <person name="Beszteri B."/>
            <person name="Gruber A."/>
            <person name="Heijde M."/>
            <person name="Katinka M."/>
            <person name="Mock T."/>
            <person name="Valentin K."/>
            <person name="Verret F."/>
            <person name="Berges J.A."/>
            <person name="Brownlee C."/>
            <person name="Cadoret J.P."/>
            <person name="Chiovitti A."/>
            <person name="Choi C.J."/>
            <person name="Coesel S."/>
            <person name="De Martino A."/>
            <person name="Detter J.C."/>
            <person name="Durkin C."/>
            <person name="Falciatore A."/>
            <person name="Fournet J."/>
            <person name="Haruta M."/>
            <person name="Huysman M.J."/>
            <person name="Jenkins B.D."/>
            <person name="Jiroutova K."/>
            <person name="Jorgensen R.E."/>
            <person name="Joubert Y."/>
            <person name="Kaplan A."/>
            <person name="Kroger N."/>
            <person name="Kroth P.G."/>
            <person name="La Roche J."/>
            <person name="Lindquist E."/>
            <person name="Lommer M."/>
            <person name="Martin-Jezequel V."/>
            <person name="Lopez P.J."/>
            <person name="Lucas S."/>
            <person name="Mangogna M."/>
            <person name="McGinnis K."/>
            <person name="Medlin L.K."/>
            <person name="Montsant A."/>
            <person name="Oudot-Le Secq M.P."/>
            <person name="Napoli C."/>
            <person name="Obornik M."/>
            <person name="Parker M.S."/>
            <person name="Petit J.L."/>
            <person name="Porcel B.M."/>
            <person name="Poulsen N."/>
            <person name="Robison M."/>
            <person name="Rychlewski L."/>
            <person name="Rynearson T.A."/>
            <person name="Schmutz J."/>
            <person name="Shapiro H."/>
            <person name="Siaut M."/>
            <person name="Stanley M."/>
            <person name="Sussman M.R."/>
            <person name="Taylor A.R."/>
            <person name="Vardi A."/>
            <person name="von Dassow P."/>
            <person name="Vyverman W."/>
            <person name="Willis A."/>
            <person name="Wyrwicz L.S."/>
            <person name="Rokhsar D.S."/>
            <person name="Weissenbach J."/>
            <person name="Armbrust E.V."/>
            <person name="Green B.R."/>
            <person name="Van de Peer Y."/>
            <person name="Grigoriev I.V."/>
        </authorList>
    </citation>
    <scope>NUCLEOTIDE SEQUENCE [LARGE SCALE GENOMIC DNA]</scope>
    <source>
        <strain evidence="6 7">CCAP 1055/1</strain>
    </source>
</reference>
<reference evidence="7" key="2">
    <citation type="submission" date="2008-08" db="EMBL/GenBank/DDBJ databases">
        <authorList>
            <consortium name="Diatom Consortium"/>
            <person name="Grigoriev I."/>
            <person name="Grimwood J."/>
            <person name="Kuo A."/>
            <person name="Otillar R.P."/>
            <person name="Salamov A."/>
            <person name="Detter J.C."/>
            <person name="Lindquist E."/>
            <person name="Shapiro H."/>
            <person name="Lucas S."/>
            <person name="Glavina del Rio T."/>
            <person name="Pitluck S."/>
            <person name="Rokhsar D."/>
            <person name="Bowler C."/>
        </authorList>
    </citation>
    <scope>GENOME REANNOTATION</scope>
    <source>
        <strain evidence="7">CCAP 1055/1</strain>
    </source>
</reference>
<evidence type="ECO:0000313" key="6">
    <source>
        <dbReference type="EMBL" id="EEC48248.1"/>
    </source>
</evidence>
<accession>B7FYX9</accession>
<dbReference type="InParanoid" id="B7FYX9"/>
<dbReference type="HOGENOM" id="CLU_913560_0_0_1"/>
<feature type="region of interest" description="Disordered" evidence="5">
    <location>
        <begin position="181"/>
        <end position="305"/>
    </location>
</feature>
<dbReference type="Proteomes" id="UP000000759">
    <property type="component" value="Chromosome 8"/>
</dbReference>
<dbReference type="GO" id="GO:0006281">
    <property type="term" value="P:DNA repair"/>
    <property type="evidence" value="ECO:0007669"/>
    <property type="project" value="UniProtKB-KW"/>
</dbReference>
<name>B7FYX9_PHATC</name>
<dbReference type="InterPro" id="IPR009072">
    <property type="entry name" value="Histone-fold"/>
</dbReference>
<dbReference type="EMBL" id="CM000611">
    <property type="protein sequence ID" value="EEC48248.1"/>
    <property type="molecule type" value="Genomic_DNA"/>
</dbReference>
<protein>
    <submittedName>
        <fullName evidence="6">Uncharacterized protein</fullName>
    </submittedName>
</protein>
<organism evidence="6 7">
    <name type="scientific">Phaeodactylum tricornutum (strain CCAP 1055/1)</name>
    <dbReference type="NCBI Taxonomy" id="556484"/>
    <lineage>
        <taxon>Eukaryota</taxon>
        <taxon>Sar</taxon>
        <taxon>Stramenopiles</taxon>
        <taxon>Ochrophyta</taxon>
        <taxon>Bacillariophyta</taxon>
        <taxon>Bacillariophyceae</taxon>
        <taxon>Bacillariophycidae</taxon>
        <taxon>Naviculales</taxon>
        <taxon>Phaeodactylaceae</taxon>
        <taxon>Phaeodactylum</taxon>
    </lineage>
</organism>
<comment type="similarity">
    <text evidence="1">Belongs to the TAF9 family. CENP-S/MHF1 subfamily.</text>
</comment>
<keyword evidence="4" id="KW-0234">DNA repair</keyword>
<dbReference type="SUPFAM" id="SSF47113">
    <property type="entry name" value="Histone-fold"/>
    <property type="match status" value="1"/>
</dbReference>
<dbReference type="STRING" id="556484.B7FYX9"/>
<dbReference type="OrthoDB" id="49188at2759"/>
<evidence type="ECO:0000313" key="7">
    <source>
        <dbReference type="Proteomes" id="UP000000759"/>
    </source>
</evidence>
<feature type="region of interest" description="Disordered" evidence="5">
    <location>
        <begin position="136"/>
        <end position="155"/>
    </location>
</feature>
<dbReference type="PANTHER" id="PTHR22980:SF0">
    <property type="entry name" value="CENTROMERE PROTEIN S"/>
    <property type="match status" value="1"/>
</dbReference>
<gene>
    <name evidence="6" type="ORF">PHATRDRAFT_35670</name>
</gene>
<sequence length="305" mass="33446">MAEHVQDDVIGASMDEEVDLRASVQYAVLKICQEEDAGSDSYTTPRAVAALAELTYLYATQSLGPDLDAFSSHAGRRTINESDVKLVIRKHPEHLAKLEAYCAEQAVAAAAAVDDNNKIRKKKVPTVNLQSRKRLQGQNVDDQVNHNEDSSEDEDLVQLDSAMEAANRRVAKSAATSYTAEKLMGNSDDEDVTLKPPGSSRKALGKSRPAWYESSSDDEELALAGKEKKKSKPKASPCASRFRLPSSSTPRKADKDLQDDSDSDTEMMGDAPTRSRHTKPVSRVDEIMTNLSDDSLDDTKENCLR</sequence>
<dbReference type="GO" id="GO:0003677">
    <property type="term" value="F:DNA binding"/>
    <property type="evidence" value="ECO:0007669"/>
    <property type="project" value="UniProtKB-KW"/>
</dbReference>
<evidence type="ECO:0000256" key="3">
    <source>
        <dbReference type="ARBA" id="ARBA00023125"/>
    </source>
</evidence>
<dbReference type="GO" id="GO:0046982">
    <property type="term" value="F:protein heterodimerization activity"/>
    <property type="evidence" value="ECO:0007669"/>
    <property type="project" value="InterPro"/>
</dbReference>
<dbReference type="eggNOG" id="ENOG502RWP3">
    <property type="taxonomic scope" value="Eukaryota"/>
</dbReference>
<keyword evidence="3" id="KW-0238">DNA-binding</keyword>
<proteinExistence type="inferred from homology"/>
<dbReference type="Pfam" id="PF15630">
    <property type="entry name" value="CENP-S"/>
    <property type="match status" value="1"/>
</dbReference>
<evidence type="ECO:0000256" key="2">
    <source>
        <dbReference type="ARBA" id="ARBA00022763"/>
    </source>
</evidence>
<dbReference type="KEGG" id="pti:PHATRDRAFT_35670"/>
<dbReference type="Gene3D" id="1.10.20.10">
    <property type="entry name" value="Histone, subunit A"/>
    <property type="match status" value="1"/>
</dbReference>
<dbReference type="InterPro" id="IPR029003">
    <property type="entry name" value="CENP-S/Mhf1"/>
</dbReference>
<dbReference type="GO" id="GO:0000712">
    <property type="term" value="P:resolution of meiotic recombination intermediates"/>
    <property type="evidence" value="ECO:0007669"/>
    <property type="project" value="TreeGrafter"/>
</dbReference>
<dbReference type="GO" id="GO:0003682">
    <property type="term" value="F:chromatin binding"/>
    <property type="evidence" value="ECO:0007669"/>
    <property type="project" value="TreeGrafter"/>
</dbReference>
<evidence type="ECO:0000256" key="5">
    <source>
        <dbReference type="SAM" id="MobiDB-lite"/>
    </source>
</evidence>
<dbReference type="GO" id="GO:0071821">
    <property type="term" value="C:FANCM-MHF complex"/>
    <property type="evidence" value="ECO:0007669"/>
    <property type="project" value="InterPro"/>
</dbReference>
<dbReference type="GO" id="GO:0031297">
    <property type="term" value="P:replication fork processing"/>
    <property type="evidence" value="ECO:0007669"/>
    <property type="project" value="TreeGrafter"/>
</dbReference>
<dbReference type="PaxDb" id="2850-Phatr35670"/>
<dbReference type="RefSeq" id="XP_002180057.1">
    <property type="nucleotide sequence ID" value="XM_002180021.1"/>
</dbReference>
<dbReference type="PANTHER" id="PTHR22980">
    <property type="entry name" value="CORTISTATIN"/>
    <property type="match status" value="1"/>
</dbReference>
<dbReference type="GeneID" id="7201099"/>
<dbReference type="CDD" id="cd22919">
    <property type="entry name" value="HFD_CENP-S"/>
    <property type="match status" value="1"/>
</dbReference>